<keyword evidence="3 6" id="KW-0812">Transmembrane</keyword>
<evidence type="ECO:0000256" key="3">
    <source>
        <dbReference type="ARBA" id="ARBA00022692"/>
    </source>
</evidence>
<feature type="transmembrane region" description="Helical" evidence="6">
    <location>
        <begin position="220"/>
        <end position="238"/>
    </location>
</feature>
<dbReference type="InterPro" id="IPR051449">
    <property type="entry name" value="ABC-2_transporter_component"/>
</dbReference>
<evidence type="ECO:0000256" key="4">
    <source>
        <dbReference type="ARBA" id="ARBA00022989"/>
    </source>
</evidence>
<feature type="transmembrane region" description="Helical" evidence="6">
    <location>
        <begin position="58"/>
        <end position="74"/>
    </location>
</feature>
<keyword evidence="5 6" id="KW-0472">Membrane</keyword>
<feature type="transmembrane region" description="Helical" evidence="6">
    <location>
        <begin position="161"/>
        <end position="183"/>
    </location>
</feature>
<proteinExistence type="predicted"/>
<keyword evidence="4 6" id="KW-1133">Transmembrane helix</keyword>
<comment type="subcellular location">
    <subcellularLocation>
        <location evidence="1">Cell membrane</location>
        <topology evidence="1">Multi-pass membrane protein</topology>
    </subcellularLocation>
</comment>
<accession>A0A3B0VQS1</accession>
<evidence type="ECO:0000256" key="2">
    <source>
        <dbReference type="ARBA" id="ARBA00022475"/>
    </source>
</evidence>
<reference evidence="7" key="1">
    <citation type="submission" date="2018-06" db="EMBL/GenBank/DDBJ databases">
        <authorList>
            <person name="Zhirakovskaya E."/>
        </authorList>
    </citation>
    <scope>NUCLEOTIDE SEQUENCE</scope>
</reference>
<dbReference type="GO" id="GO:0005886">
    <property type="term" value="C:plasma membrane"/>
    <property type="evidence" value="ECO:0007669"/>
    <property type="project" value="UniProtKB-SubCell"/>
</dbReference>
<dbReference type="PANTHER" id="PTHR30294">
    <property type="entry name" value="MEMBRANE COMPONENT OF ABC TRANSPORTER YHHJ-RELATED"/>
    <property type="match status" value="1"/>
</dbReference>
<dbReference type="Pfam" id="PF12679">
    <property type="entry name" value="ABC2_membrane_2"/>
    <property type="match status" value="1"/>
</dbReference>
<dbReference type="EMBL" id="UOEW01000286">
    <property type="protein sequence ID" value="VAW40767.1"/>
    <property type="molecule type" value="Genomic_DNA"/>
</dbReference>
<evidence type="ECO:0000256" key="5">
    <source>
        <dbReference type="ARBA" id="ARBA00023136"/>
    </source>
</evidence>
<feature type="transmembrane region" description="Helical" evidence="6">
    <location>
        <begin position="131"/>
        <end position="149"/>
    </location>
</feature>
<protein>
    <submittedName>
        <fullName evidence="7">Gliding motility-associated ABC transporter permease protein GldF</fullName>
    </submittedName>
</protein>
<evidence type="ECO:0000256" key="6">
    <source>
        <dbReference type="SAM" id="Phobius"/>
    </source>
</evidence>
<keyword evidence="2" id="KW-1003">Cell membrane</keyword>
<evidence type="ECO:0000313" key="7">
    <source>
        <dbReference type="EMBL" id="VAW40767.1"/>
    </source>
</evidence>
<feature type="transmembrane region" description="Helical" evidence="6">
    <location>
        <begin position="95"/>
        <end position="119"/>
    </location>
</feature>
<dbReference type="GO" id="GO:0140359">
    <property type="term" value="F:ABC-type transporter activity"/>
    <property type="evidence" value="ECO:0007669"/>
    <property type="project" value="InterPro"/>
</dbReference>
<gene>
    <name evidence="7" type="ORF">MNBD_GAMMA01-1673</name>
</gene>
<organism evidence="7">
    <name type="scientific">hydrothermal vent metagenome</name>
    <dbReference type="NCBI Taxonomy" id="652676"/>
    <lineage>
        <taxon>unclassified sequences</taxon>
        <taxon>metagenomes</taxon>
        <taxon>ecological metagenomes</taxon>
    </lineage>
</organism>
<sequence>MNKTFAIIRRELQGYFSTPIAYVFIVIFLILSGVFAFYLGGLYERNQADLSPFFNFHPWLYLFLVPAVSMRMWSEERRSGNIELLMTLPVTQRDLVLGKFLSAWLFIAIALFLTFPIWISINYLGNPDNGLIIASYIGSLLLAGAFLAIGSCISVASKNQVIAFIVTAVICFIFLLAGLPMVLDFFAAWLPQILVDSIASTSFLTHYASINKGVLDLGDLFYFAMVISIWLFATSIVLDMKKAD</sequence>
<dbReference type="AlphaFoldDB" id="A0A3B0VQS1"/>
<feature type="transmembrane region" description="Helical" evidence="6">
    <location>
        <begin position="20"/>
        <end position="38"/>
    </location>
</feature>
<dbReference type="PANTHER" id="PTHR30294:SF29">
    <property type="entry name" value="MULTIDRUG ABC TRANSPORTER PERMEASE YBHS-RELATED"/>
    <property type="match status" value="1"/>
</dbReference>
<name>A0A3B0VQS1_9ZZZZ</name>
<evidence type="ECO:0000256" key="1">
    <source>
        <dbReference type="ARBA" id="ARBA00004651"/>
    </source>
</evidence>